<evidence type="ECO:0000313" key="2">
    <source>
        <dbReference type="Proteomes" id="UP001165064"/>
    </source>
</evidence>
<accession>A0ACB5TNQ2</accession>
<gene>
    <name evidence="1" type="ORF">Amon02_000898200</name>
</gene>
<organism evidence="1 2">
    <name type="scientific">Ambrosiozyma monospora</name>
    <name type="common">Yeast</name>
    <name type="synonym">Endomycopsis monosporus</name>
    <dbReference type="NCBI Taxonomy" id="43982"/>
    <lineage>
        <taxon>Eukaryota</taxon>
        <taxon>Fungi</taxon>
        <taxon>Dikarya</taxon>
        <taxon>Ascomycota</taxon>
        <taxon>Saccharomycotina</taxon>
        <taxon>Pichiomycetes</taxon>
        <taxon>Pichiales</taxon>
        <taxon>Pichiaceae</taxon>
        <taxon>Ambrosiozyma</taxon>
    </lineage>
</organism>
<dbReference type="Proteomes" id="UP001165064">
    <property type="component" value="Unassembled WGS sequence"/>
</dbReference>
<dbReference type="EMBL" id="BSXS01008207">
    <property type="protein sequence ID" value="GME91803.1"/>
    <property type="molecule type" value="Genomic_DNA"/>
</dbReference>
<sequence length="307" mass="33378">MTHSGHGKFELGSHITTQVYAYKTVKYHHPLPKELTPVTPRQLLKEISDVAHAEIAKVHGSPRRGHNVRIRYASCPPQDPKKGVLKNKTGVIEEPNLLEQDQIPVIKSTTTTTSTTPSTTDTSSKSTSATTTTDEEKKSSTSTSSIPTTTTEDDLVKPKQRVTRKDKKKSSRFDTRVSFDTVNIQYISDPASYTDDSDDYDSETGMHISKSSKTKSSLLDGGWGPKSGGRDPSSEDYKKKYGAAPRRSTSPELSPTSGGHRRGRSSSAERSLSPGSSHGGRLHSSLSPVGREVANAVAANLRKQIET</sequence>
<keyword evidence="2" id="KW-1185">Reference proteome</keyword>
<proteinExistence type="predicted"/>
<comment type="caution">
    <text evidence="1">The sequence shown here is derived from an EMBL/GenBank/DDBJ whole genome shotgun (WGS) entry which is preliminary data.</text>
</comment>
<evidence type="ECO:0000313" key="1">
    <source>
        <dbReference type="EMBL" id="GME91803.1"/>
    </source>
</evidence>
<reference evidence="1" key="1">
    <citation type="submission" date="2023-04" db="EMBL/GenBank/DDBJ databases">
        <title>Ambrosiozyma monospora NBRC 10751.</title>
        <authorList>
            <person name="Ichikawa N."/>
            <person name="Sato H."/>
            <person name="Tonouchi N."/>
        </authorList>
    </citation>
    <scope>NUCLEOTIDE SEQUENCE</scope>
    <source>
        <strain evidence="1">NBRC 10751</strain>
    </source>
</reference>
<protein>
    <submittedName>
        <fullName evidence="1">Unnamed protein product</fullName>
    </submittedName>
</protein>
<name>A0ACB5TNQ2_AMBMO</name>